<dbReference type="SUPFAM" id="SSF55874">
    <property type="entry name" value="ATPase domain of HSP90 chaperone/DNA topoisomerase II/histidine kinase"/>
    <property type="match status" value="1"/>
</dbReference>
<dbReference type="AlphaFoldDB" id="A0A0K1PHA3"/>
<protein>
    <recommendedName>
        <fullName evidence="2">histidine kinase</fullName>
        <ecNumber evidence="2">2.7.13.3</ecNumber>
    </recommendedName>
</protein>
<evidence type="ECO:0000256" key="7">
    <source>
        <dbReference type="ARBA" id="ARBA00022840"/>
    </source>
</evidence>
<reference evidence="10 11" key="1">
    <citation type="submission" date="2015-08" db="EMBL/GenBank/DDBJ databases">
        <authorList>
            <person name="Babu N.S."/>
            <person name="Beckwith C.J."/>
            <person name="Beseler K.G."/>
            <person name="Brison A."/>
            <person name="Carone J.V."/>
            <person name="Caskin T.P."/>
            <person name="Diamond M."/>
            <person name="Durham M.E."/>
            <person name="Foxe J.M."/>
            <person name="Go M."/>
            <person name="Henderson B.A."/>
            <person name="Jones I.B."/>
            <person name="McGettigan J.A."/>
            <person name="Micheletti S.J."/>
            <person name="Nasrallah M.E."/>
            <person name="Ortiz D."/>
            <person name="Piller C.R."/>
            <person name="Privatt S.R."/>
            <person name="Schneider S.L."/>
            <person name="Sharp S."/>
            <person name="Smith T.C."/>
            <person name="Stanton J.D."/>
            <person name="Ullery H.E."/>
            <person name="Wilson R.J."/>
            <person name="Serrano M.G."/>
            <person name="Buck G."/>
            <person name="Lee V."/>
            <person name="Wang Y."/>
            <person name="Carvalho R."/>
            <person name="Voegtly L."/>
            <person name="Shi R."/>
            <person name="Duckworth R."/>
            <person name="Johnson A."/>
            <person name="Loviza R."/>
            <person name="Walstead R."/>
            <person name="Shah Z."/>
            <person name="Kiflezghi M."/>
            <person name="Wade K."/>
            <person name="Ball S.L."/>
            <person name="Bradley K.W."/>
            <person name="Asai D.J."/>
            <person name="Bowman C.A."/>
            <person name="Russell D.A."/>
            <person name="Pope W.H."/>
            <person name="Jacobs-Sera D."/>
            <person name="Hendrix R.W."/>
            <person name="Hatfull G.F."/>
        </authorList>
    </citation>
    <scope>NUCLEOTIDE SEQUENCE [LARGE SCALE GENOMIC DNA]</scope>
    <source>
        <strain evidence="10 11">DSM 27710</strain>
    </source>
</reference>
<evidence type="ECO:0000256" key="1">
    <source>
        <dbReference type="ARBA" id="ARBA00000085"/>
    </source>
</evidence>
<dbReference type="GO" id="GO:0000155">
    <property type="term" value="F:phosphorelay sensor kinase activity"/>
    <property type="evidence" value="ECO:0007669"/>
    <property type="project" value="InterPro"/>
</dbReference>
<dbReference type="EMBL" id="CP012332">
    <property type="protein sequence ID" value="AKU92918.1"/>
    <property type="molecule type" value="Genomic_DNA"/>
</dbReference>
<dbReference type="SMART" id="SM00388">
    <property type="entry name" value="HisKA"/>
    <property type="match status" value="1"/>
</dbReference>
<dbReference type="Gene3D" id="1.10.287.130">
    <property type="match status" value="1"/>
</dbReference>
<dbReference type="STRING" id="1391653.AKJ08_3305"/>
<keyword evidence="5" id="KW-0547">Nucleotide-binding</keyword>
<dbReference type="PROSITE" id="PS50109">
    <property type="entry name" value="HIS_KIN"/>
    <property type="match status" value="1"/>
</dbReference>
<dbReference type="OrthoDB" id="9773941at2"/>
<accession>A0A0K1PHA3</accession>
<dbReference type="Proteomes" id="UP000055590">
    <property type="component" value="Chromosome"/>
</dbReference>
<evidence type="ECO:0000259" key="9">
    <source>
        <dbReference type="PROSITE" id="PS50109"/>
    </source>
</evidence>
<proteinExistence type="predicted"/>
<evidence type="ECO:0000313" key="10">
    <source>
        <dbReference type="EMBL" id="AKU92918.1"/>
    </source>
</evidence>
<dbReference type="GO" id="GO:0005524">
    <property type="term" value="F:ATP binding"/>
    <property type="evidence" value="ECO:0007669"/>
    <property type="project" value="UniProtKB-KW"/>
</dbReference>
<keyword evidence="6" id="KW-0418">Kinase</keyword>
<evidence type="ECO:0000256" key="8">
    <source>
        <dbReference type="ARBA" id="ARBA00023012"/>
    </source>
</evidence>
<dbReference type="PANTHER" id="PTHR43065:SF10">
    <property type="entry name" value="PEROXIDE STRESS-ACTIVATED HISTIDINE KINASE MAK3"/>
    <property type="match status" value="1"/>
</dbReference>
<evidence type="ECO:0000256" key="6">
    <source>
        <dbReference type="ARBA" id="ARBA00022777"/>
    </source>
</evidence>
<gene>
    <name evidence="10" type="ORF">AKJ08_3305</name>
</gene>
<name>A0A0K1PHA3_9BACT</name>
<dbReference type="Pfam" id="PF02518">
    <property type="entry name" value="HATPase_c"/>
    <property type="match status" value="1"/>
</dbReference>
<dbReference type="InterPro" id="IPR004358">
    <property type="entry name" value="Sig_transdc_His_kin-like_C"/>
</dbReference>
<dbReference type="Pfam" id="PF00512">
    <property type="entry name" value="HisKA"/>
    <property type="match status" value="1"/>
</dbReference>
<dbReference type="InterPro" id="IPR003661">
    <property type="entry name" value="HisK_dim/P_dom"/>
</dbReference>
<keyword evidence="8" id="KW-0902">Two-component regulatory system</keyword>
<dbReference type="Gene3D" id="3.30.565.10">
    <property type="entry name" value="Histidine kinase-like ATPase, C-terminal domain"/>
    <property type="match status" value="1"/>
</dbReference>
<dbReference type="PRINTS" id="PR00344">
    <property type="entry name" value="BCTRLSENSOR"/>
</dbReference>
<organism evidence="10 11">
    <name type="scientific">Vulgatibacter incomptus</name>
    <dbReference type="NCBI Taxonomy" id="1391653"/>
    <lineage>
        <taxon>Bacteria</taxon>
        <taxon>Pseudomonadati</taxon>
        <taxon>Myxococcota</taxon>
        <taxon>Myxococcia</taxon>
        <taxon>Myxococcales</taxon>
        <taxon>Cystobacterineae</taxon>
        <taxon>Vulgatibacteraceae</taxon>
        <taxon>Vulgatibacter</taxon>
    </lineage>
</organism>
<dbReference type="RefSeq" id="WP_050727010.1">
    <property type="nucleotide sequence ID" value="NZ_CP012332.1"/>
</dbReference>
<evidence type="ECO:0000256" key="3">
    <source>
        <dbReference type="ARBA" id="ARBA00022553"/>
    </source>
</evidence>
<comment type="catalytic activity">
    <reaction evidence="1">
        <text>ATP + protein L-histidine = ADP + protein N-phospho-L-histidine.</text>
        <dbReference type="EC" id="2.7.13.3"/>
    </reaction>
</comment>
<dbReference type="CDD" id="cd00082">
    <property type="entry name" value="HisKA"/>
    <property type="match status" value="1"/>
</dbReference>
<dbReference type="SMART" id="SM00387">
    <property type="entry name" value="HATPase_c"/>
    <property type="match status" value="1"/>
</dbReference>
<dbReference type="PANTHER" id="PTHR43065">
    <property type="entry name" value="SENSOR HISTIDINE KINASE"/>
    <property type="match status" value="1"/>
</dbReference>
<keyword evidence="7" id="KW-0067">ATP-binding</keyword>
<evidence type="ECO:0000256" key="2">
    <source>
        <dbReference type="ARBA" id="ARBA00012438"/>
    </source>
</evidence>
<dbReference type="InterPro" id="IPR036890">
    <property type="entry name" value="HATPase_C_sf"/>
</dbReference>
<evidence type="ECO:0000256" key="5">
    <source>
        <dbReference type="ARBA" id="ARBA00022741"/>
    </source>
</evidence>
<keyword evidence="4" id="KW-0808">Transferase</keyword>
<sequence>MPTLVVERGGRILFLNRAAEGLLAFPADLGSIGAALSGLCESALASQAQVHSKVDLGPGPGQVQAIAAPLREAAREAVVVRLSRRQPGVDLDALAAGLAHELRNPLAGLIGAAELMAAELPDDSPLVAYSALIVEEAARINRLAGSLLDLTKPPRLRVEPENLHAICEHVLELARPALPGGIRVTRRYDPSLPDVPVDRDAVVQLVLNLVKNASEAMDGGAGELTVETGAVSGMHLRESGASRRLVRIAVLDEGPGVAEDLEVFTPFASTKPRGTGLGLAIARRLADAHGGRLVLRNRRGRQGAEAELLLPLDPPKGSS</sequence>
<dbReference type="InterPro" id="IPR005467">
    <property type="entry name" value="His_kinase_dom"/>
</dbReference>
<feature type="domain" description="Histidine kinase" evidence="9">
    <location>
        <begin position="97"/>
        <end position="314"/>
    </location>
</feature>
<dbReference type="InterPro" id="IPR003594">
    <property type="entry name" value="HATPase_dom"/>
</dbReference>
<dbReference type="InterPro" id="IPR036097">
    <property type="entry name" value="HisK_dim/P_sf"/>
</dbReference>
<dbReference type="SUPFAM" id="SSF47384">
    <property type="entry name" value="Homodimeric domain of signal transducing histidine kinase"/>
    <property type="match status" value="1"/>
</dbReference>
<evidence type="ECO:0000313" key="11">
    <source>
        <dbReference type="Proteomes" id="UP000055590"/>
    </source>
</evidence>
<dbReference type="EC" id="2.7.13.3" evidence="2"/>
<evidence type="ECO:0000256" key="4">
    <source>
        <dbReference type="ARBA" id="ARBA00022679"/>
    </source>
</evidence>
<keyword evidence="11" id="KW-1185">Reference proteome</keyword>
<dbReference type="KEGG" id="vin:AKJ08_3305"/>
<keyword evidence="3" id="KW-0597">Phosphoprotein</keyword>